<dbReference type="InterPro" id="IPR043128">
    <property type="entry name" value="Rev_trsase/Diguanyl_cyclase"/>
</dbReference>
<feature type="domain" description="MHYT" evidence="7">
    <location>
        <begin position="5"/>
        <end position="199"/>
    </location>
</feature>
<dbReference type="SUPFAM" id="SSF55073">
    <property type="entry name" value="Nucleotide cyclase"/>
    <property type="match status" value="1"/>
</dbReference>
<dbReference type="EMBL" id="LXEO01000042">
    <property type="protein sequence ID" value="OAT16394.1"/>
    <property type="molecule type" value="Genomic_DNA"/>
</dbReference>
<dbReference type="PROSITE" id="PS50887">
    <property type="entry name" value="GGDEF"/>
    <property type="match status" value="1"/>
</dbReference>
<keyword evidence="8" id="KW-0456">Lyase</keyword>
<feature type="transmembrane region" description="Helical" evidence="5">
    <location>
        <begin position="168"/>
        <end position="191"/>
    </location>
</feature>
<name>A0A1B7HL77_9ENTR</name>
<dbReference type="AlphaFoldDB" id="A0A1B7HL77"/>
<dbReference type="SMART" id="SM00267">
    <property type="entry name" value="GGDEF"/>
    <property type="match status" value="1"/>
</dbReference>
<evidence type="ECO:0000313" key="8">
    <source>
        <dbReference type="EMBL" id="OAT16394.1"/>
    </source>
</evidence>
<dbReference type="GO" id="GO:0016829">
    <property type="term" value="F:lyase activity"/>
    <property type="evidence" value="ECO:0007669"/>
    <property type="project" value="UniProtKB-KW"/>
</dbReference>
<dbReference type="PROSITE" id="PS50924">
    <property type="entry name" value="MHYT"/>
    <property type="match status" value="1"/>
</dbReference>
<dbReference type="CDD" id="cd01949">
    <property type="entry name" value="GGDEF"/>
    <property type="match status" value="1"/>
</dbReference>
<evidence type="ECO:0000259" key="7">
    <source>
        <dbReference type="PROSITE" id="PS50924"/>
    </source>
</evidence>
<dbReference type="Pfam" id="PF00990">
    <property type="entry name" value="GGDEF"/>
    <property type="match status" value="1"/>
</dbReference>
<feature type="domain" description="GGDEF" evidence="6">
    <location>
        <begin position="292"/>
        <end position="425"/>
    </location>
</feature>
<accession>A0A1B7HL77</accession>
<reference evidence="8 9" key="1">
    <citation type="submission" date="2016-04" db="EMBL/GenBank/DDBJ databases">
        <title>ATOL: Assembling a taxonomically balanced genome-scale reconstruction of the evolutionary history of the Enterobacteriaceae.</title>
        <authorList>
            <person name="Plunkett G.III."/>
            <person name="Neeno-Eckwall E.C."/>
            <person name="Glasner J.D."/>
            <person name="Perna N.T."/>
        </authorList>
    </citation>
    <scope>NUCLEOTIDE SEQUENCE [LARGE SCALE GENOMIC DNA]</scope>
    <source>
        <strain evidence="8 9">ATCC 51607</strain>
    </source>
</reference>
<evidence type="ECO:0000259" key="6">
    <source>
        <dbReference type="PROSITE" id="PS50887"/>
    </source>
</evidence>
<feature type="transmembrane region" description="Helical" evidence="5">
    <location>
        <begin position="132"/>
        <end position="156"/>
    </location>
</feature>
<organism evidence="8 9">
    <name type="scientific">Buttiauxella noackiae ATCC 51607</name>
    <dbReference type="NCBI Taxonomy" id="1354255"/>
    <lineage>
        <taxon>Bacteria</taxon>
        <taxon>Pseudomonadati</taxon>
        <taxon>Pseudomonadota</taxon>
        <taxon>Gammaproteobacteria</taxon>
        <taxon>Enterobacterales</taxon>
        <taxon>Enterobacteriaceae</taxon>
        <taxon>Buttiauxella</taxon>
    </lineage>
</organism>
<feature type="transmembrane region" description="Helical" evidence="5">
    <location>
        <begin position="39"/>
        <end position="58"/>
    </location>
</feature>
<gene>
    <name evidence="8" type="ORF">M979_2723</name>
</gene>
<dbReference type="Gene3D" id="3.30.70.270">
    <property type="match status" value="1"/>
</dbReference>
<evidence type="ECO:0000313" key="9">
    <source>
        <dbReference type="Proteomes" id="UP000078286"/>
    </source>
</evidence>
<keyword evidence="5" id="KW-0812">Transmembrane</keyword>
<feature type="transmembrane region" description="Helical" evidence="5">
    <location>
        <begin position="107"/>
        <end position="126"/>
    </location>
</feature>
<dbReference type="GO" id="GO:0016020">
    <property type="term" value="C:membrane"/>
    <property type="evidence" value="ECO:0007669"/>
    <property type="project" value="UniProtKB-UniRule"/>
</dbReference>
<keyword evidence="9" id="KW-1185">Reference proteome</keyword>
<dbReference type="InterPro" id="IPR052163">
    <property type="entry name" value="DGC-Regulatory_Protein"/>
</dbReference>
<comment type="catalytic activity">
    <reaction evidence="4">
        <text>2 GTP = 3',3'-c-di-GMP + 2 diphosphate</text>
        <dbReference type="Rhea" id="RHEA:24898"/>
        <dbReference type="ChEBI" id="CHEBI:33019"/>
        <dbReference type="ChEBI" id="CHEBI:37565"/>
        <dbReference type="ChEBI" id="CHEBI:58805"/>
        <dbReference type="EC" id="2.7.7.65"/>
    </reaction>
</comment>
<dbReference type="InterPro" id="IPR005330">
    <property type="entry name" value="MHYT_dom"/>
</dbReference>
<dbReference type="Pfam" id="PF03707">
    <property type="entry name" value="MHYT"/>
    <property type="match status" value="1"/>
</dbReference>
<feature type="transmembrane region" description="Helical" evidence="5">
    <location>
        <begin position="70"/>
        <end position="95"/>
    </location>
</feature>
<dbReference type="EC" id="2.7.7.65" evidence="3"/>
<evidence type="ECO:0000256" key="2">
    <source>
        <dbReference type="ARBA" id="ARBA00004665"/>
    </source>
</evidence>
<comment type="pathway">
    <text evidence="2">Purine metabolism; 3',5'-cyclic di-GMP biosynthesis.</text>
</comment>
<comment type="caution">
    <text evidence="8">The sequence shown here is derived from an EMBL/GenBank/DDBJ whole genome shotgun (WGS) entry which is preliminary data.</text>
</comment>
<dbReference type="FunFam" id="3.30.70.270:FF:000001">
    <property type="entry name" value="Diguanylate cyclase domain protein"/>
    <property type="match status" value="1"/>
</dbReference>
<dbReference type="GO" id="GO:0052621">
    <property type="term" value="F:diguanylate cyclase activity"/>
    <property type="evidence" value="ECO:0007669"/>
    <property type="project" value="UniProtKB-EC"/>
</dbReference>
<comment type="cofactor">
    <cofactor evidence="1">
        <name>Mg(2+)</name>
        <dbReference type="ChEBI" id="CHEBI:18420"/>
    </cofactor>
</comment>
<dbReference type="NCBIfam" id="TIGR00254">
    <property type="entry name" value="GGDEF"/>
    <property type="match status" value="1"/>
</dbReference>
<dbReference type="Proteomes" id="UP000078286">
    <property type="component" value="Unassembled WGS sequence"/>
</dbReference>
<keyword evidence="5" id="KW-1133">Transmembrane helix</keyword>
<proteinExistence type="predicted"/>
<sequence length="432" mass="48524">MLFNYDISLVLLAIIIACLAFYVSFWLCKAGARKKHNCWPLFSGPTMGCGIWVLHYMVMQAHHHSHIINYNIKITLASLIVAIIGCSLGFGCFLFKRLRKNHYILPALIFSATAASMHYLGMAAILNAGDWYVSNAYIALSLIVIFITSLGMLRLTHLMLVMTSKNDIYANFCRLGATVTLCIGVAIMHFLGTSKMNMAPMGSSPLAMSHDDHIENTLAMTMTILIALVFMLAIFIWFINFKEHLSNELLKRELISKNLQLKQMTQHDSLTQLPNRLYLQNHLNTLFDKQLQPLFIMFIDLDGFKRVNDVWGHAIGDELLVKISKKLRNVVGNGGFVARIGGDEFIIVVCEQTKEAAIQLANRLLSRISDSYELSATTIDFLSASIGISIYPEHGHDVATLLKKADVAMYYIKDKGKNNVIFYDEVTMVLPT</sequence>
<feature type="transmembrane region" description="Helical" evidence="5">
    <location>
        <begin position="218"/>
        <end position="241"/>
    </location>
</feature>
<dbReference type="PANTHER" id="PTHR46663">
    <property type="entry name" value="DIGUANYLATE CYCLASE DGCT-RELATED"/>
    <property type="match status" value="1"/>
</dbReference>
<evidence type="ECO:0000256" key="5">
    <source>
        <dbReference type="PROSITE-ProRule" id="PRU00244"/>
    </source>
</evidence>
<protein>
    <recommendedName>
        <fullName evidence="3">diguanylate cyclase</fullName>
        <ecNumber evidence="3">2.7.7.65</ecNumber>
    </recommendedName>
</protein>
<evidence type="ECO:0000256" key="3">
    <source>
        <dbReference type="ARBA" id="ARBA00012528"/>
    </source>
</evidence>
<keyword evidence="5" id="KW-0472">Membrane</keyword>
<feature type="transmembrane region" description="Helical" evidence="5">
    <location>
        <begin position="6"/>
        <end position="27"/>
    </location>
</feature>
<dbReference type="PANTHER" id="PTHR46663:SF2">
    <property type="entry name" value="GGDEF DOMAIN-CONTAINING PROTEIN"/>
    <property type="match status" value="1"/>
</dbReference>
<evidence type="ECO:0000256" key="4">
    <source>
        <dbReference type="ARBA" id="ARBA00034247"/>
    </source>
</evidence>
<evidence type="ECO:0000256" key="1">
    <source>
        <dbReference type="ARBA" id="ARBA00001946"/>
    </source>
</evidence>
<dbReference type="InterPro" id="IPR000160">
    <property type="entry name" value="GGDEF_dom"/>
</dbReference>
<dbReference type="InterPro" id="IPR029787">
    <property type="entry name" value="Nucleotide_cyclase"/>
</dbReference>
<dbReference type="PATRIC" id="fig|1354255.3.peg.2801"/>